<dbReference type="PANTHER" id="PTHR10629:SF59">
    <property type="entry name" value="DNA (CYTOSINE-5)-METHYLTRANSFERASE CMT1"/>
    <property type="match status" value="1"/>
</dbReference>
<evidence type="ECO:0000256" key="2">
    <source>
        <dbReference type="ARBA" id="ARBA00022603"/>
    </source>
</evidence>
<keyword evidence="5" id="KW-0472">Membrane</keyword>
<keyword evidence="3" id="KW-0808">Transferase</keyword>
<evidence type="ECO:0000313" key="7">
    <source>
        <dbReference type="Proteomes" id="UP000015105"/>
    </source>
</evidence>
<reference evidence="6" key="4">
    <citation type="submission" date="2019-03" db="UniProtKB">
        <authorList>
            <consortium name="EnsemblPlants"/>
        </authorList>
    </citation>
    <scope>IDENTIFICATION</scope>
</reference>
<dbReference type="EC" id="2.1.1.37" evidence="1"/>
<dbReference type="GO" id="GO:0044027">
    <property type="term" value="P:negative regulation of gene expression via chromosomal CpG island methylation"/>
    <property type="evidence" value="ECO:0007669"/>
    <property type="project" value="TreeGrafter"/>
</dbReference>
<feature type="transmembrane region" description="Helical" evidence="5">
    <location>
        <begin position="17"/>
        <end position="34"/>
    </location>
</feature>
<evidence type="ECO:0000256" key="5">
    <source>
        <dbReference type="SAM" id="Phobius"/>
    </source>
</evidence>
<dbReference type="GO" id="GO:0005634">
    <property type="term" value="C:nucleus"/>
    <property type="evidence" value="ECO:0007669"/>
    <property type="project" value="TreeGrafter"/>
</dbReference>
<dbReference type="GO" id="GO:0032259">
    <property type="term" value="P:methylation"/>
    <property type="evidence" value="ECO:0007669"/>
    <property type="project" value="UniProtKB-KW"/>
</dbReference>
<proteinExistence type="predicted"/>
<keyword evidence="2" id="KW-0489">Methyltransferase</keyword>
<dbReference type="PANTHER" id="PTHR10629">
    <property type="entry name" value="CYTOSINE-SPECIFIC METHYLTRANSFERASE"/>
    <property type="match status" value="1"/>
</dbReference>
<keyword evidence="7" id="KW-1185">Reference proteome</keyword>
<organism evidence="6 7">
    <name type="scientific">Aegilops tauschii subsp. strangulata</name>
    <name type="common">Goatgrass</name>
    <dbReference type="NCBI Taxonomy" id="200361"/>
    <lineage>
        <taxon>Eukaryota</taxon>
        <taxon>Viridiplantae</taxon>
        <taxon>Streptophyta</taxon>
        <taxon>Embryophyta</taxon>
        <taxon>Tracheophyta</taxon>
        <taxon>Spermatophyta</taxon>
        <taxon>Magnoliopsida</taxon>
        <taxon>Liliopsida</taxon>
        <taxon>Poales</taxon>
        <taxon>Poaceae</taxon>
        <taxon>BOP clade</taxon>
        <taxon>Pooideae</taxon>
        <taxon>Triticodae</taxon>
        <taxon>Triticeae</taxon>
        <taxon>Triticinae</taxon>
        <taxon>Aegilops</taxon>
    </lineage>
</organism>
<dbReference type="EnsemblPlants" id="AET7Gv21326800.3">
    <property type="protein sequence ID" value="AET7Gv21326800.3"/>
    <property type="gene ID" value="AET7Gv21326800"/>
</dbReference>
<dbReference type="SUPFAM" id="SSF53335">
    <property type="entry name" value="S-adenosyl-L-methionine-dependent methyltransferases"/>
    <property type="match status" value="1"/>
</dbReference>
<reference evidence="7" key="2">
    <citation type="journal article" date="2017" name="Nat. Plants">
        <title>The Aegilops tauschii genome reveals multiple impacts of transposons.</title>
        <authorList>
            <person name="Zhao G."/>
            <person name="Zou C."/>
            <person name="Li K."/>
            <person name="Wang K."/>
            <person name="Li T."/>
            <person name="Gao L."/>
            <person name="Zhang X."/>
            <person name="Wang H."/>
            <person name="Yang Z."/>
            <person name="Liu X."/>
            <person name="Jiang W."/>
            <person name="Mao L."/>
            <person name="Kong X."/>
            <person name="Jiao Y."/>
            <person name="Jia J."/>
        </authorList>
    </citation>
    <scope>NUCLEOTIDE SEQUENCE [LARGE SCALE GENOMIC DNA]</scope>
    <source>
        <strain evidence="7">cv. AL8/78</strain>
    </source>
</reference>
<dbReference type="InterPro" id="IPR029063">
    <property type="entry name" value="SAM-dependent_MTases_sf"/>
</dbReference>
<dbReference type="Pfam" id="PF00145">
    <property type="entry name" value="DNA_methylase"/>
    <property type="match status" value="1"/>
</dbReference>
<dbReference type="Gramene" id="AET7Gv21326800.3">
    <property type="protein sequence ID" value="AET7Gv21326800.3"/>
    <property type="gene ID" value="AET7Gv21326800"/>
</dbReference>
<keyword evidence="4" id="KW-0949">S-adenosyl-L-methionine</keyword>
<evidence type="ECO:0000256" key="1">
    <source>
        <dbReference type="ARBA" id="ARBA00011975"/>
    </source>
</evidence>
<dbReference type="GO" id="GO:0003677">
    <property type="term" value="F:DNA binding"/>
    <property type="evidence" value="ECO:0007669"/>
    <property type="project" value="TreeGrafter"/>
</dbReference>
<accession>A0A453TBJ1</accession>
<dbReference type="InterPro" id="IPR050390">
    <property type="entry name" value="C5-Methyltransferase"/>
</dbReference>
<name>A0A453TBJ1_AEGTS</name>
<keyword evidence="5" id="KW-1133">Transmembrane helix</keyword>
<dbReference type="Proteomes" id="UP000015105">
    <property type="component" value="Chromosome 7D"/>
</dbReference>
<keyword evidence="5" id="KW-0812">Transmembrane</keyword>
<protein>
    <recommendedName>
        <fullName evidence="1">DNA (cytosine-5-)-methyltransferase</fullName>
        <ecNumber evidence="1">2.1.1.37</ecNumber>
    </recommendedName>
</protein>
<dbReference type="InterPro" id="IPR001525">
    <property type="entry name" value="C5_MeTfrase"/>
</dbReference>
<reference evidence="6" key="5">
    <citation type="journal article" date="2021" name="G3 (Bethesda)">
        <title>Aegilops tauschii genome assembly Aet v5.0 features greater sequence contiguity and improved annotation.</title>
        <authorList>
            <person name="Wang L."/>
            <person name="Zhu T."/>
            <person name="Rodriguez J.C."/>
            <person name="Deal K.R."/>
            <person name="Dubcovsky J."/>
            <person name="McGuire P.E."/>
            <person name="Lux T."/>
            <person name="Spannagl M."/>
            <person name="Mayer K.F.X."/>
            <person name="Baldrich P."/>
            <person name="Meyers B.C."/>
            <person name="Huo N."/>
            <person name="Gu Y.Q."/>
            <person name="Zhou H."/>
            <person name="Devos K.M."/>
            <person name="Bennetzen J.L."/>
            <person name="Unver T."/>
            <person name="Budak H."/>
            <person name="Gulick P.J."/>
            <person name="Galiba G."/>
            <person name="Kalapos B."/>
            <person name="Nelson D.R."/>
            <person name="Li P."/>
            <person name="You F.M."/>
            <person name="Luo M.C."/>
            <person name="Dvorak J."/>
        </authorList>
    </citation>
    <scope>NUCLEOTIDE SEQUENCE [LARGE SCALE GENOMIC DNA]</scope>
    <source>
        <strain evidence="6">cv. AL8/78</strain>
    </source>
</reference>
<evidence type="ECO:0000313" key="6">
    <source>
        <dbReference type="EnsemblPlants" id="AET7Gv21326800.3"/>
    </source>
</evidence>
<dbReference type="Gene3D" id="3.90.120.10">
    <property type="entry name" value="DNA Methylase, subunit A, domain 2"/>
    <property type="match status" value="1"/>
</dbReference>
<sequence>MPCPSSRESHQSMYTDYPFILSVKHALIMLVILLRRPFRRLWWDETVPTVVTRAEPHNQAILHPTQHRVLTVRENARLQGFPDYYRLFGPVKEKYIQVGNAVAVPVARALGYSLGQALRGEFVGDQPLFKLPESFSCMGQAAATGSSVGVVEAE</sequence>
<reference evidence="7" key="1">
    <citation type="journal article" date="2014" name="Science">
        <title>Ancient hybridizations among the ancestral genomes of bread wheat.</title>
        <authorList>
            <consortium name="International Wheat Genome Sequencing Consortium,"/>
            <person name="Marcussen T."/>
            <person name="Sandve S.R."/>
            <person name="Heier L."/>
            <person name="Spannagl M."/>
            <person name="Pfeifer M."/>
            <person name="Jakobsen K.S."/>
            <person name="Wulff B.B."/>
            <person name="Steuernagel B."/>
            <person name="Mayer K.F."/>
            <person name="Olsen O.A."/>
        </authorList>
    </citation>
    <scope>NUCLEOTIDE SEQUENCE [LARGE SCALE GENOMIC DNA]</scope>
    <source>
        <strain evidence="7">cv. AL8/78</strain>
    </source>
</reference>
<evidence type="ECO:0000256" key="3">
    <source>
        <dbReference type="ARBA" id="ARBA00022679"/>
    </source>
</evidence>
<dbReference type="GO" id="GO:0003886">
    <property type="term" value="F:DNA (cytosine-5-)-methyltransferase activity"/>
    <property type="evidence" value="ECO:0007669"/>
    <property type="project" value="UniProtKB-EC"/>
</dbReference>
<evidence type="ECO:0000256" key="4">
    <source>
        <dbReference type="ARBA" id="ARBA00022691"/>
    </source>
</evidence>
<reference evidence="6" key="3">
    <citation type="journal article" date="2017" name="Nature">
        <title>Genome sequence of the progenitor of the wheat D genome Aegilops tauschii.</title>
        <authorList>
            <person name="Luo M.C."/>
            <person name="Gu Y.Q."/>
            <person name="Puiu D."/>
            <person name="Wang H."/>
            <person name="Twardziok S.O."/>
            <person name="Deal K.R."/>
            <person name="Huo N."/>
            <person name="Zhu T."/>
            <person name="Wang L."/>
            <person name="Wang Y."/>
            <person name="McGuire P.E."/>
            <person name="Liu S."/>
            <person name="Long H."/>
            <person name="Ramasamy R.K."/>
            <person name="Rodriguez J.C."/>
            <person name="Van S.L."/>
            <person name="Yuan L."/>
            <person name="Wang Z."/>
            <person name="Xia Z."/>
            <person name="Xiao L."/>
            <person name="Anderson O.D."/>
            <person name="Ouyang S."/>
            <person name="Liang Y."/>
            <person name="Zimin A.V."/>
            <person name="Pertea G."/>
            <person name="Qi P."/>
            <person name="Bennetzen J.L."/>
            <person name="Dai X."/>
            <person name="Dawson M.W."/>
            <person name="Muller H.G."/>
            <person name="Kugler K."/>
            <person name="Rivarola-Duarte L."/>
            <person name="Spannagl M."/>
            <person name="Mayer K.F.X."/>
            <person name="Lu F.H."/>
            <person name="Bevan M.W."/>
            <person name="Leroy P."/>
            <person name="Li P."/>
            <person name="You F.M."/>
            <person name="Sun Q."/>
            <person name="Liu Z."/>
            <person name="Lyons E."/>
            <person name="Wicker T."/>
            <person name="Salzberg S.L."/>
            <person name="Devos K.M."/>
            <person name="Dvorak J."/>
        </authorList>
    </citation>
    <scope>NUCLEOTIDE SEQUENCE [LARGE SCALE GENOMIC DNA]</scope>
    <source>
        <strain evidence="6">cv. AL8/78</strain>
    </source>
</reference>
<dbReference type="AlphaFoldDB" id="A0A453TBJ1"/>